<protein>
    <submittedName>
        <fullName evidence="1">Uncharacterized protein</fullName>
    </submittedName>
</protein>
<name>A0ABD3UNY9_9LAMI</name>
<evidence type="ECO:0000313" key="1">
    <source>
        <dbReference type="EMBL" id="KAL3850012.1"/>
    </source>
</evidence>
<comment type="caution">
    <text evidence="1">The sequence shown here is derived from an EMBL/GenBank/DDBJ whole genome shotgun (WGS) entry which is preliminary data.</text>
</comment>
<accession>A0ABD3UNY9</accession>
<keyword evidence="2" id="KW-1185">Reference proteome</keyword>
<dbReference type="AlphaFoldDB" id="A0ABD3UNY9"/>
<dbReference type="Proteomes" id="UP001634393">
    <property type="component" value="Unassembled WGS sequence"/>
</dbReference>
<gene>
    <name evidence="1" type="ORF">ACJIZ3_011894</name>
</gene>
<evidence type="ECO:0000313" key="2">
    <source>
        <dbReference type="Proteomes" id="UP001634393"/>
    </source>
</evidence>
<organism evidence="1 2">
    <name type="scientific">Penstemon smallii</name>
    <dbReference type="NCBI Taxonomy" id="265156"/>
    <lineage>
        <taxon>Eukaryota</taxon>
        <taxon>Viridiplantae</taxon>
        <taxon>Streptophyta</taxon>
        <taxon>Embryophyta</taxon>
        <taxon>Tracheophyta</taxon>
        <taxon>Spermatophyta</taxon>
        <taxon>Magnoliopsida</taxon>
        <taxon>eudicotyledons</taxon>
        <taxon>Gunneridae</taxon>
        <taxon>Pentapetalae</taxon>
        <taxon>asterids</taxon>
        <taxon>lamiids</taxon>
        <taxon>Lamiales</taxon>
        <taxon>Plantaginaceae</taxon>
        <taxon>Cheloneae</taxon>
        <taxon>Penstemon</taxon>
    </lineage>
</organism>
<proteinExistence type="predicted"/>
<reference evidence="1 2" key="1">
    <citation type="submission" date="2024-12" db="EMBL/GenBank/DDBJ databases">
        <title>The unique morphological basis and parallel evolutionary history of personate flowers in Penstemon.</title>
        <authorList>
            <person name="Depatie T.H."/>
            <person name="Wessinger C.A."/>
        </authorList>
    </citation>
    <scope>NUCLEOTIDE SEQUENCE [LARGE SCALE GENOMIC DNA]</scope>
    <source>
        <strain evidence="1">WTNN_2</strain>
        <tissue evidence="1">Leaf</tissue>
    </source>
</reference>
<dbReference type="EMBL" id="JBJXBP010000001">
    <property type="protein sequence ID" value="KAL3850012.1"/>
    <property type="molecule type" value="Genomic_DNA"/>
</dbReference>
<sequence>MHKLCKPTLSNSTLKANHDLRLTLRFIGTFPSSKSPFQPKTTHLPGSCILTPPPWKVSRLNSLHRRSRP</sequence>